<organism evidence="4 5">
    <name type="scientific">Endozoicomonas montiporae CL-33</name>
    <dbReference type="NCBI Taxonomy" id="570277"/>
    <lineage>
        <taxon>Bacteria</taxon>
        <taxon>Pseudomonadati</taxon>
        <taxon>Pseudomonadota</taxon>
        <taxon>Gammaproteobacteria</taxon>
        <taxon>Oceanospirillales</taxon>
        <taxon>Endozoicomonadaceae</taxon>
        <taxon>Endozoicomonas</taxon>
    </lineage>
</organism>
<evidence type="ECO:0000313" key="5">
    <source>
        <dbReference type="Proteomes" id="UP000071065"/>
    </source>
</evidence>
<name>A0A142BH58_9GAMM</name>
<feature type="domain" description="Chalcone isomerase" evidence="3">
    <location>
        <begin position="62"/>
        <end position="175"/>
    </location>
</feature>
<dbReference type="EMBL" id="CP013251">
    <property type="protein sequence ID" value="AMO58084.1"/>
    <property type="molecule type" value="Genomic_DNA"/>
</dbReference>
<feature type="region of interest" description="Disordered" evidence="1">
    <location>
        <begin position="17"/>
        <end position="36"/>
    </location>
</feature>
<dbReference type="STRING" id="570277.EZMO1_4159"/>
<evidence type="ECO:0000256" key="1">
    <source>
        <dbReference type="SAM" id="MobiDB-lite"/>
    </source>
</evidence>
<evidence type="ECO:0000256" key="2">
    <source>
        <dbReference type="SAM" id="SignalP"/>
    </source>
</evidence>
<evidence type="ECO:0000259" key="3">
    <source>
        <dbReference type="Pfam" id="PF16036"/>
    </source>
</evidence>
<gene>
    <name evidence="4" type="ORF">EZMO1_4159</name>
</gene>
<dbReference type="InterPro" id="IPR016087">
    <property type="entry name" value="Chalcone_isomerase"/>
</dbReference>
<dbReference type="AlphaFoldDB" id="A0A142BH58"/>
<dbReference type="PATRIC" id="fig|570277.3.peg.4474"/>
<keyword evidence="2" id="KW-0732">Signal</keyword>
<dbReference type="Proteomes" id="UP000071065">
    <property type="component" value="Chromosome"/>
</dbReference>
<feature type="signal peptide" evidence="2">
    <location>
        <begin position="1"/>
        <end position="20"/>
    </location>
</feature>
<feature type="chain" id="PRO_5007492690" description="Chalcone isomerase domain-containing protein" evidence="2">
    <location>
        <begin position="21"/>
        <end position="177"/>
    </location>
</feature>
<accession>A0A142BH58</accession>
<proteinExistence type="predicted"/>
<dbReference type="OrthoDB" id="8527419at2"/>
<reference evidence="4 5" key="1">
    <citation type="journal article" date="2016" name="Front. Microbiol.">
        <title>Genomic Insight into the Host-Endosymbiont Relationship of Endozoicomonas montiporae CL-33(T) with its Coral Host.</title>
        <authorList>
            <person name="Ding J.-Y."/>
            <person name="Shiu J.-H."/>
            <person name="Chen W.-M."/>
            <person name="Chiang Y.-R."/>
            <person name="Tang S.-L."/>
        </authorList>
    </citation>
    <scope>NUCLEOTIDE SEQUENCE [LARGE SCALE GENOMIC DNA]</scope>
    <source>
        <strain evidence="4 5">CL-33</strain>
    </source>
</reference>
<dbReference type="KEGG" id="emp:EZMO1_4159"/>
<protein>
    <recommendedName>
        <fullName evidence="3">Chalcone isomerase domain-containing protein</fullName>
    </recommendedName>
</protein>
<sequence>MKFIVLLGLLLVSFHSPASSQDSSQDSSRNSSQSWQDWKTVGQGRLTWGFWTIYDSELRTPAGDFVSGQKPLALVITYRRDIDRDDLLEATDDQWQHLGIPASRRTLWLEQLSSIWPDVRKGDQLVFVFSDRGGQFFQADQVLGATIEQEFAQAFIDIWLSPDTAYPKLRRRLMGQQ</sequence>
<dbReference type="Pfam" id="PF16036">
    <property type="entry name" value="Chalcone_3"/>
    <property type="match status" value="1"/>
</dbReference>
<evidence type="ECO:0000313" key="4">
    <source>
        <dbReference type="EMBL" id="AMO58084.1"/>
    </source>
</evidence>
<dbReference type="RefSeq" id="WP_034878194.1">
    <property type="nucleotide sequence ID" value="NZ_CP013251.1"/>
</dbReference>